<gene>
    <name evidence="3" type="ORF">AMURIS_01573</name>
</gene>
<feature type="compositionally biased region" description="Acidic residues" evidence="1">
    <location>
        <begin position="107"/>
        <end position="120"/>
    </location>
</feature>
<protein>
    <submittedName>
        <fullName evidence="3">Stage III sporulation protein AF (Spore_III_AF)</fullName>
    </submittedName>
</protein>
<evidence type="ECO:0000313" key="4">
    <source>
        <dbReference type="Proteomes" id="UP000236311"/>
    </source>
</evidence>
<feature type="transmembrane region" description="Helical" evidence="2">
    <location>
        <begin position="37"/>
        <end position="58"/>
    </location>
</feature>
<dbReference type="RefSeq" id="WP_103238939.1">
    <property type="nucleotide sequence ID" value="NZ_JANJZD010000014.1"/>
</dbReference>
<evidence type="ECO:0000313" key="3">
    <source>
        <dbReference type="EMBL" id="SOY28859.1"/>
    </source>
</evidence>
<keyword evidence="2" id="KW-1133">Transmembrane helix</keyword>
<reference evidence="3 4" key="1">
    <citation type="submission" date="2018-01" db="EMBL/GenBank/DDBJ databases">
        <authorList>
            <person name="Gaut B.S."/>
            <person name="Morton B.R."/>
            <person name="Clegg M.T."/>
            <person name="Duvall M.R."/>
        </authorList>
    </citation>
    <scope>NUCLEOTIDE SEQUENCE [LARGE SCALE GENOMIC DNA]</scope>
    <source>
        <strain evidence="3">GP69</strain>
    </source>
</reference>
<keyword evidence="2" id="KW-0812">Transmembrane</keyword>
<accession>A0A2K4ZEH7</accession>
<organism evidence="3 4">
    <name type="scientific">Acetatifactor muris</name>
    <dbReference type="NCBI Taxonomy" id="879566"/>
    <lineage>
        <taxon>Bacteria</taxon>
        <taxon>Bacillati</taxon>
        <taxon>Bacillota</taxon>
        <taxon>Clostridia</taxon>
        <taxon>Lachnospirales</taxon>
        <taxon>Lachnospiraceae</taxon>
        <taxon>Acetatifactor</taxon>
    </lineage>
</organism>
<keyword evidence="2" id="KW-0472">Membrane</keyword>
<evidence type="ECO:0000256" key="1">
    <source>
        <dbReference type="SAM" id="MobiDB-lite"/>
    </source>
</evidence>
<dbReference type="AlphaFoldDB" id="A0A2K4ZEH7"/>
<keyword evidence="4" id="KW-1185">Reference proteome</keyword>
<proteinExistence type="predicted"/>
<sequence>MLNSFFQAICRVGIFMICAQALLHFRAQETYEKYLKMLVSIMILIQLFIPVGVFFMGGKGDETAEALRQFKQDMEAGIQAAEETAAAADAILEQMTLEEVRSRMEEQAAEQAEEQTEEQEDHGTMTQNSGRENIEVEPIEPVSIGTGSPETQEGR</sequence>
<dbReference type="Proteomes" id="UP000236311">
    <property type="component" value="Unassembled WGS sequence"/>
</dbReference>
<feature type="region of interest" description="Disordered" evidence="1">
    <location>
        <begin position="101"/>
        <end position="155"/>
    </location>
</feature>
<dbReference type="EMBL" id="OFSM01000007">
    <property type="protein sequence ID" value="SOY28859.1"/>
    <property type="molecule type" value="Genomic_DNA"/>
</dbReference>
<feature type="compositionally biased region" description="Polar residues" evidence="1">
    <location>
        <begin position="145"/>
        <end position="155"/>
    </location>
</feature>
<dbReference type="OrthoDB" id="1779586at2"/>
<evidence type="ECO:0000256" key="2">
    <source>
        <dbReference type="SAM" id="Phobius"/>
    </source>
</evidence>
<name>A0A2K4ZEH7_9FIRM</name>
<feature type="transmembrane region" description="Helical" evidence="2">
    <location>
        <begin position="6"/>
        <end position="25"/>
    </location>
</feature>